<dbReference type="EMBL" id="JAMSHJ010000007">
    <property type="protein sequence ID" value="KAI5383525.1"/>
    <property type="molecule type" value="Genomic_DNA"/>
</dbReference>
<keyword evidence="6" id="KW-1185">Reference proteome</keyword>
<feature type="chain" id="PRO_5039754522" description="Dirigent protein" evidence="4">
    <location>
        <begin position="21"/>
        <end position="191"/>
    </location>
</feature>
<evidence type="ECO:0000313" key="5">
    <source>
        <dbReference type="EMBL" id="KAI5383525.1"/>
    </source>
</evidence>
<evidence type="ECO:0000256" key="1">
    <source>
        <dbReference type="ARBA" id="ARBA00010746"/>
    </source>
</evidence>
<dbReference type="AlphaFoldDB" id="A0A9D4ZV23"/>
<comment type="similarity">
    <text evidence="1 4">Belongs to the plant dirigent protein family.</text>
</comment>
<dbReference type="InterPro" id="IPR004265">
    <property type="entry name" value="Dirigent"/>
</dbReference>
<reference evidence="5 6" key="1">
    <citation type="journal article" date="2022" name="Nat. Genet.">
        <title>Improved pea reference genome and pan-genome highlight genomic features and evolutionary characteristics.</title>
        <authorList>
            <person name="Yang T."/>
            <person name="Liu R."/>
            <person name="Luo Y."/>
            <person name="Hu S."/>
            <person name="Wang D."/>
            <person name="Wang C."/>
            <person name="Pandey M.K."/>
            <person name="Ge S."/>
            <person name="Xu Q."/>
            <person name="Li N."/>
            <person name="Li G."/>
            <person name="Huang Y."/>
            <person name="Saxena R.K."/>
            <person name="Ji Y."/>
            <person name="Li M."/>
            <person name="Yan X."/>
            <person name="He Y."/>
            <person name="Liu Y."/>
            <person name="Wang X."/>
            <person name="Xiang C."/>
            <person name="Varshney R.K."/>
            <person name="Ding H."/>
            <person name="Gao S."/>
            <person name="Zong X."/>
        </authorList>
    </citation>
    <scope>NUCLEOTIDE SEQUENCE [LARGE SCALE GENOMIC DNA]</scope>
    <source>
        <strain evidence="5 6">cv. Zhongwan 6</strain>
    </source>
</reference>
<evidence type="ECO:0000256" key="4">
    <source>
        <dbReference type="RuleBase" id="RU363099"/>
    </source>
</evidence>
<comment type="subunit">
    <text evidence="2 4">Homodimer.</text>
</comment>
<keyword evidence="3 4" id="KW-0964">Secreted</keyword>
<name>A0A9D4ZV23_PEA</name>
<feature type="signal peptide" evidence="4">
    <location>
        <begin position="1"/>
        <end position="20"/>
    </location>
</feature>
<dbReference type="GO" id="GO:0009699">
    <property type="term" value="P:phenylpropanoid biosynthetic process"/>
    <property type="evidence" value="ECO:0007669"/>
    <property type="project" value="UniProtKB-ARBA"/>
</dbReference>
<evidence type="ECO:0000256" key="2">
    <source>
        <dbReference type="ARBA" id="ARBA00011738"/>
    </source>
</evidence>
<proteinExistence type="inferred from homology"/>
<accession>A0A9D4ZV23</accession>
<evidence type="ECO:0000313" key="6">
    <source>
        <dbReference type="Proteomes" id="UP001058974"/>
    </source>
</evidence>
<gene>
    <name evidence="5" type="ORF">KIW84_070780</name>
</gene>
<organism evidence="5 6">
    <name type="scientific">Pisum sativum</name>
    <name type="common">Garden pea</name>
    <name type="synonym">Lathyrus oleraceus</name>
    <dbReference type="NCBI Taxonomy" id="3888"/>
    <lineage>
        <taxon>Eukaryota</taxon>
        <taxon>Viridiplantae</taxon>
        <taxon>Streptophyta</taxon>
        <taxon>Embryophyta</taxon>
        <taxon>Tracheophyta</taxon>
        <taxon>Spermatophyta</taxon>
        <taxon>Magnoliopsida</taxon>
        <taxon>eudicotyledons</taxon>
        <taxon>Gunneridae</taxon>
        <taxon>Pentapetalae</taxon>
        <taxon>rosids</taxon>
        <taxon>fabids</taxon>
        <taxon>Fabales</taxon>
        <taxon>Fabaceae</taxon>
        <taxon>Papilionoideae</taxon>
        <taxon>50 kb inversion clade</taxon>
        <taxon>NPAAA clade</taxon>
        <taxon>Hologalegina</taxon>
        <taxon>IRL clade</taxon>
        <taxon>Fabeae</taxon>
        <taxon>Lathyrus</taxon>
    </lineage>
</organism>
<dbReference type="PANTHER" id="PTHR46442">
    <property type="entry name" value="DIRIGENT PROTEIN"/>
    <property type="match status" value="1"/>
</dbReference>
<comment type="function">
    <text evidence="4">Dirigent proteins impart stereoselectivity on the phenoxy radical-coupling reaction, yielding optically active lignans from two molecules of coniferyl alcohol in the biosynthesis of lignans, flavonolignans, and alkaloids and thus plays a central role in plant secondary metabolism.</text>
</comment>
<dbReference type="Proteomes" id="UP001058974">
    <property type="component" value="Chromosome 7"/>
</dbReference>
<evidence type="ECO:0000256" key="3">
    <source>
        <dbReference type="ARBA" id="ARBA00022525"/>
    </source>
</evidence>
<comment type="caution">
    <text evidence="5">The sequence shown here is derived from an EMBL/GenBank/DDBJ whole genome shotgun (WGS) entry which is preliminary data.</text>
</comment>
<keyword evidence="4" id="KW-0052">Apoplast</keyword>
<sequence>MGSKLPVLFVFVMLFALSSAIPNKRKPYKPCKNLVLYFHDILYNGKNAANATSAIVAAPEGVSLTKLAPQSHFGNIIVFDDPITLSHSLSSKQVGRAQGFYIYDTKNTYTSWLSFTFVLNSTHHQGTITFAGADPIVAKTRDISVTGGTGDFFMHRGIATITTDAFEGEAYFRLGVYIKFFECWRIGRVIS</sequence>
<dbReference type="Pfam" id="PF03018">
    <property type="entry name" value="Dirigent"/>
    <property type="match status" value="1"/>
</dbReference>
<dbReference type="Gramene" id="Psat07G0078000-T1">
    <property type="protein sequence ID" value="KAI5383525.1"/>
    <property type="gene ID" value="KIW84_070780"/>
</dbReference>
<dbReference type="PANTHER" id="PTHR46442:SF9">
    <property type="entry name" value="DIRIGENT PROTEIN"/>
    <property type="match status" value="1"/>
</dbReference>
<keyword evidence="4" id="KW-0732">Signal</keyword>
<dbReference type="InterPro" id="IPR044859">
    <property type="entry name" value="Allene_oxi_cyc_Dirigent"/>
</dbReference>
<comment type="subcellular location">
    <subcellularLocation>
        <location evidence="4">Secreted</location>
        <location evidence="4">Extracellular space</location>
        <location evidence="4">Apoplast</location>
    </subcellularLocation>
</comment>
<protein>
    <recommendedName>
        <fullName evidence="4">Dirigent protein</fullName>
    </recommendedName>
</protein>
<dbReference type="GO" id="GO:0048046">
    <property type="term" value="C:apoplast"/>
    <property type="evidence" value="ECO:0007669"/>
    <property type="project" value="UniProtKB-SubCell"/>
</dbReference>
<dbReference type="Gene3D" id="2.40.480.10">
    <property type="entry name" value="Allene oxide cyclase-like"/>
    <property type="match status" value="1"/>
</dbReference>